<protein>
    <submittedName>
        <fullName evidence="1">Uncharacterized protein</fullName>
    </submittedName>
</protein>
<sequence length="25" mass="3009">MEQSAAYEGQQMYHPKGWWGKYVFS</sequence>
<dbReference type="AlphaFoldDB" id="A0A382YNH5"/>
<name>A0A382YNH5_9ZZZZ</name>
<proteinExistence type="predicted"/>
<dbReference type="EMBL" id="UINC01176778">
    <property type="protein sequence ID" value="SVD84068.1"/>
    <property type="molecule type" value="Genomic_DNA"/>
</dbReference>
<accession>A0A382YNH5</accession>
<evidence type="ECO:0000313" key="1">
    <source>
        <dbReference type="EMBL" id="SVD84068.1"/>
    </source>
</evidence>
<reference evidence="1" key="1">
    <citation type="submission" date="2018-05" db="EMBL/GenBank/DDBJ databases">
        <authorList>
            <person name="Lanie J.A."/>
            <person name="Ng W.-L."/>
            <person name="Kazmierczak K.M."/>
            <person name="Andrzejewski T.M."/>
            <person name="Davidsen T.M."/>
            <person name="Wayne K.J."/>
            <person name="Tettelin H."/>
            <person name="Glass J.I."/>
            <person name="Rusch D."/>
            <person name="Podicherti R."/>
            <person name="Tsui H.-C.T."/>
            <person name="Winkler M.E."/>
        </authorList>
    </citation>
    <scope>NUCLEOTIDE SEQUENCE</scope>
</reference>
<gene>
    <name evidence="1" type="ORF">METZ01_LOCUS436922</name>
</gene>
<organism evidence="1">
    <name type="scientific">marine metagenome</name>
    <dbReference type="NCBI Taxonomy" id="408172"/>
    <lineage>
        <taxon>unclassified sequences</taxon>
        <taxon>metagenomes</taxon>
        <taxon>ecological metagenomes</taxon>
    </lineage>
</organism>
<feature type="non-terminal residue" evidence="1">
    <location>
        <position position="25"/>
    </location>
</feature>